<dbReference type="SUPFAM" id="SSF47459">
    <property type="entry name" value="HLH, helix-loop-helix DNA-binding domain"/>
    <property type="match status" value="1"/>
</dbReference>
<feature type="region of interest" description="Disordered" evidence="1">
    <location>
        <begin position="204"/>
        <end position="325"/>
    </location>
</feature>
<dbReference type="InterPro" id="IPR036638">
    <property type="entry name" value="HLH_DNA-bd_sf"/>
</dbReference>
<feature type="compositionally biased region" description="Polar residues" evidence="1">
    <location>
        <begin position="514"/>
        <end position="553"/>
    </location>
</feature>
<evidence type="ECO:0000313" key="2">
    <source>
        <dbReference type="EMBL" id="KAK0545932.1"/>
    </source>
</evidence>
<feature type="compositionally biased region" description="Polar residues" evidence="1">
    <location>
        <begin position="213"/>
        <end position="241"/>
    </location>
</feature>
<feature type="compositionally biased region" description="Low complexity" evidence="1">
    <location>
        <begin position="242"/>
        <end position="255"/>
    </location>
</feature>
<feature type="region of interest" description="Disordered" evidence="1">
    <location>
        <begin position="467"/>
        <end position="620"/>
    </location>
</feature>
<feature type="compositionally biased region" description="Polar residues" evidence="1">
    <location>
        <begin position="497"/>
        <end position="507"/>
    </location>
</feature>
<name>A0AAN6GLA4_9BASI</name>
<feature type="region of interest" description="Disordered" evidence="1">
    <location>
        <begin position="386"/>
        <end position="416"/>
    </location>
</feature>
<dbReference type="Gene3D" id="4.10.280.10">
    <property type="entry name" value="Helix-loop-helix DNA-binding domain"/>
    <property type="match status" value="1"/>
</dbReference>
<feature type="compositionally biased region" description="Polar residues" evidence="1">
    <location>
        <begin position="98"/>
        <end position="112"/>
    </location>
</feature>
<feature type="compositionally biased region" description="Low complexity" evidence="1">
    <location>
        <begin position="80"/>
        <end position="94"/>
    </location>
</feature>
<protein>
    <recommendedName>
        <fullName evidence="4">BHLH domain-containing protein</fullName>
    </recommendedName>
</protein>
<feature type="compositionally biased region" description="Basic residues" evidence="1">
    <location>
        <begin position="945"/>
        <end position="954"/>
    </location>
</feature>
<feature type="region of interest" description="Disordered" evidence="1">
    <location>
        <begin position="709"/>
        <end position="772"/>
    </location>
</feature>
<organism evidence="2 3">
    <name type="scientific">Tilletia horrida</name>
    <dbReference type="NCBI Taxonomy" id="155126"/>
    <lineage>
        <taxon>Eukaryota</taxon>
        <taxon>Fungi</taxon>
        <taxon>Dikarya</taxon>
        <taxon>Basidiomycota</taxon>
        <taxon>Ustilaginomycotina</taxon>
        <taxon>Exobasidiomycetes</taxon>
        <taxon>Tilletiales</taxon>
        <taxon>Tilletiaceae</taxon>
        <taxon>Tilletia</taxon>
    </lineage>
</organism>
<accession>A0AAN6GLA4</accession>
<keyword evidence="3" id="KW-1185">Reference proteome</keyword>
<proteinExistence type="predicted"/>
<dbReference type="Proteomes" id="UP001176517">
    <property type="component" value="Unassembled WGS sequence"/>
</dbReference>
<feature type="compositionally biased region" description="Low complexity" evidence="1">
    <location>
        <begin position="388"/>
        <end position="405"/>
    </location>
</feature>
<feature type="region of interest" description="Disordered" evidence="1">
    <location>
        <begin position="834"/>
        <end position="870"/>
    </location>
</feature>
<feature type="compositionally biased region" description="Pro residues" evidence="1">
    <location>
        <begin position="269"/>
        <end position="280"/>
    </location>
</feature>
<dbReference type="EMBL" id="JAPDMZ010000211">
    <property type="protein sequence ID" value="KAK0545932.1"/>
    <property type="molecule type" value="Genomic_DNA"/>
</dbReference>
<gene>
    <name evidence="2" type="ORF">OC846_005466</name>
</gene>
<feature type="region of interest" description="Disordered" evidence="1">
    <location>
        <begin position="80"/>
        <end position="169"/>
    </location>
</feature>
<feature type="compositionally biased region" description="Low complexity" evidence="1">
    <location>
        <begin position="1"/>
        <end position="20"/>
    </location>
</feature>
<evidence type="ECO:0008006" key="4">
    <source>
        <dbReference type="Google" id="ProtNLM"/>
    </source>
</evidence>
<feature type="compositionally biased region" description="Polar residues" evidence="1">
    <location>
        <begin position="469"/>
        <end position="487"/>
    </location>
</feature>
<feature type="compositionally biased region" description="Low complexity" evidence="1">
    <location>
        <begin position="834"/>
        <end position="848"/>
    </location>
</feature>
<feature type="region of interest" description="Disordered" evidence="1">
    <location>
        <begin position="1027"/>
        <end position="1050"/>
    </location>
</feature>
<feature type="compositionally biased region" description="Low complexity" evidence="1">
    <location>
        <begin position="554"/>
        <end position="579"/>
    </location>
</feature>
<feature type="compositionally biased region" description="Low complexity" evidence="1">
    <location>
        <begin position="113"/>
        <end position="132"/>
    </location>
</feature>
<feature type="compositionally biased region" description="Polar residues" evidence="1">
    <location>
        <begin position="729"/>
        <end position="760"/>
    </location>
</feature>
<feature type="region of interest" description="Disordered" evidence="1">
    <location>
        <begin position="1"/>
        <end position="21"/>
    </location>
</feature>
<dbReference type="GO" id="GO:0046983">
    <property type="term" value="F:protein dimerization activity"/>
    <property type="evidence" value="ECO:0007669"/>
    <property type="project" value="InterPro"/>
</dbReference>
<dbReference type="AlphaFoldDB" id="A0AAN6GLA4"/>
<feature type="compositionally biased region" description="Low complexity" evidence="1">
    <location>
        <begin position="605"/>
        <end position="620"/>
    </location>
</feature>
<comment type="caution">
    <text evidence="2">The sequence shown here is derived from an EMBL/GenBank/DDBJ whole genome shotgun (WGS) entry which is preliminary data.</text>
</comment>
<reference evidence="2" key="1">
    <citation type="journal article" date="2023" name="PhytoFront">
        <title>Draft Genome Resources of Seven Strains of Tilletia horrida, Causal Agent of Kernel Smut of Rice.</title>
        <authorList>
            <person name="Khanal S."/>
            <person name="Antony Babu S."/>
            <person name="Zhou X.G."/>
        </authorList>
    </citation>
    <scope>NUCLEOTIDE SEQUENCE</scope>
    <source>
        <strain evidence="2">TX6</strain>
    </source>
</reference>
<evidence type="ECO:0000256" key="1">
    <source>
        <dbReference type="SAM" id="MobiDB-lite"/>
    </source>
</evidence>
<evidence type="ECO:0000313" key="3">
    <source>
        <dbReference type="Proteomes" id="UP001176517"/>
    </source>
</evidence>
<feature type="region of interest" description="Disordered" evidence="1">
    <location>
        <begin position="914"/>
        <end position="970"/>
    </location>
</feature>
<feature type="compositionally biased region" description="Polar residues" evidence="1">
    <location>
        <begin position="291"/>
        <end position="325"/>
    </location>
</feature>
<feature type="compositionally biased region" description="Low complexity" evidence="1">
    <location>
        <begin position="145"/>
        <end position="161"/>
    </location>
</feature>
<sequence>MSFSSASGGSASVGSTAPSSLFTDEEARFMRDSFTNLQESFDPFQLRAPGFKVPSVLPSSAVAGLPPPFSTQHQHLLLQQHHNNSSRSSLSSSLAHGSDTTIGRSIPLHSSTSISASSPQGAAGSAGQRSPSTPTISYDKATPGSTTSPPANHSPSNTTSPPGGGPRSDAIALARLKNAESWERNAVKQHTFFDPSWWSSAQRAQDLAPASHGAQQQQLRPQFSAQQRSASDLRATNVSPNSMDTTTSSHSRSSSALDALMMGIGPSSHPGPPLSAPPADPYADLLHLQDSVRSGQSPPDAGPSSSHGPRLTSAPSAPQDGFSQMQGSNLAAGMRAFPHDDGSASIGPGPRDPYFDLYNVRDYADQARKQRAAGTGWAPPPQLMATLQRQQQQQQHSQPLQAQMQGTAPLGQAQANQHHQMLFPHQQLAQGAGIHATSSGAYGQDKAWQMEQLNNLRIEREKWAAAQGMNASAADQQQQGQHPSLGNLNEGDGDTIMNEQVNRSNPSAHGAFNIPTSGNVEPSQQHARLRSVTGNSSAASQHQATSPTGPINASSPQGQPIPPSGHLSSLGLSMSTSHTFPNKAAHASPGDGSAPPGNGVPTEYAGSPASAGGSASTPGASSAFRITASALSPQSPSSGGNGGGVNNVSQYGASGVAAIGGKRGRDSSFSQQGMIPGPSACYYSSNTQHGSAMGNGIIPHPNVMVNGSTMPAQQQGYPGVNGSGGVMDPSQQNSRPILSLSKSRNRTASISASSNQTPVTPTAPHPQGGSRLASTFATRRAPLVRPPRQEIKVDLDRARGAVPDSLNWAFFTRQTSDRNQAHVDGIVDLRAGPVAGEGESASGSGLVGKSDQADESTGNASSGKKAKQGHVLLTEAEKKANHIASEQKRRANIRKGYEMLCEIVPPLKEALEREAAGKDGPGGGGGGDLDEEDEDGEEGGAGNGKGKKKRKTKKRDPETAGCEIGGERIDGRAGPRSEAIVLMKSIEYLRDLLEIHRDLNSRRDHARYQAALMCGVDIATYLGPLPPPADSSYSDTQAADSKANDDAMQH</sequence>
<feature type="compositionally biased region" description="Acidic residues" evidence="1">
    <location>
        <begin position="928"/>
        <end position="938"/>
    </location>
</feature>